<dbReference type="GO" id="GO:0004725">
    <property type="term" value="F:protein tyrosine phosphatase activity"/>
    <property type="evidence" value="ECO:0007669"/>
    <property type="project" value="InterPro"/>
</dbReference>
<feature type="domain" description="Tyrosine-protein phosphatase" evidence="2">
    <location>
        <begin position="42"/>
        <end position="296"/>
    </location>
</feature>
<dbReference type="InterPro" id="IPR029021">
    <property type="entry name" value="Prot-tyrosine_phosphatase-like"/>
</dbReference>
<organism evidence="4">
    <name type="scientific">Strongyloides ratti</name>
    <name type="common">Parasitic roundworm</name>
    <dbReference type="NCBI Taxonomy" id="34506"/>
    <lineage>
        <taxon>Eukaryota</taxon>
        <taxon>Metazoa</taxon>
        <taxon>Ecdysozoa</taxon>
        <taxon>Nematoda</taxon>
        <taxon>Chromadorea</taxon>
        <taxon>Rhabditida</taxon>
        <taxon>Tylenchina</taxon>
        <taxon>Panagrolaimomorpha</taxon>
        <taxon>Strongyloidoidea</taxon>
        <taxon>Strongyloididae</taxon>
        <taxon>Strongyloides</taxon>
    </lineage>
</organism>
<sequence length="409" mass="47688">MKNKNINIDKNVKEDGSNKCSNFNKNLIAFVKSTCDMGVENLIKEFQGLQLYEKKHMKNHKAFNDNINKCRYRDVFCNDEHRFILKCESNDDNQNDFIHANYMSSSKCSPFIATQGPLPNTINDFWKMVWQSKAYSIVMICDIIENGKKKCEQYWPLNPLTEIKAGVIVVKFLDKQKLDKNIVKSTLLMIKREKKIRLVHHFQYFGWPDRGVPINYSPCIRLMKKATKNLPIIIHCSAGIGRTGTMICLDEILKKLNTSEECLYVKNIILEKRRFRYGIVQTEIQYLFIHRVLLYLAVKKKLVDNNVIAQFVKNYDTIVTSLNCNQLKKPEQQKEKVEIKIEQIKEPPIKQILDSLDGISNQVKDNNKLKELLILPDTQKRNKNNSESEESPEQKKDIKDESGFMTLIL</sequence>
<dbReference type="Proteomes" id="UP000035682">
    <property type="component" value="Unplaced"/>
</dbReference>
<dbReference type="SMART" id="SM00404">
    <property type="entry name" value="PTPc_motif"/>
    <property type="match status" value="1"/>
</dbReference>
<dbReference type="InterPro" id="IPR000242">
    <property type="entry name" value="PTP_cat"/>
</dbReference>
<dbReference type="PRINTS" id="PR00700">
    <property type="entry name" value="PRTYPHPHTASE"/>
</dbReference>
<dbReference type="GeneID" id="36374481"/>
<evidence type="ECO:0000313" key="5">
    <source>
        <dbReference type="Proteomes" id="UP000035682"/>
    </source>
</evidence>
<dbReference type="Pfam" id="PF00102">
    <property type="entry name" value="Y_phosphatase"/>
    <property type="match status" value="1"/>
</dbReference>
<evidence type="ECO:0000256" key="1">
    <source>
        <dbReference type="SAM" id="MobiDB-lite"/>
    </source>
</evidence>
<accession>A0A090KXH3</accession>
<dbReference type="SMART" id="SM00194">
    <property type="entry name" value="PTPc"/>
    <property type="match status" value="1"/>
</dbReference>
<dbReference type="PANTHER" id="PTHR46163">
    <property type="entry name" value="TYROSINE-PROTEIN PHOSPHATASE-RELATED"/>
    <property type="match status" value="1"/>
</dbReference>
<keyword evidence="4" id="KW-0675">Receptor</keyword>
<gene>
    <name evidence="4 6 7" type="ORF">SRAE_1000039000</name>
</gene>
<dbReference type="Gene3D" id="3.90.190.10">
    <property type="entry name" value="Protein tyrosine phosphatase superfamily"/>
    <property type="match status" value="1"/>
</dbReference>
<dbReference type="InterPro" id="IPR052782">
    <property type="entry name" value="Oocyte-zygote_transition_reg"/>
</dbReference>
<dbReference type="InterPro" id="IPR000387">
    <property type="entry name" value="Tyr_Pase_dom"/>
</dbReference>
<proteinExistence type="predicted"/>
<dbReference type="InterPro" id="IPR003595">
    <property type="entry name" value="Tyr_Pase_cat"/>
</dbReference>
<dbReference type="RefSeq" id="XP_024501318.1">
    <property type="nucleotide sequence ID" value="XM_024647217.1"/>
</dbReference>
<dbReference type="SUPFAM" id="SSF52799">
    <property type="entry name" value="(Phosphotyrosine protein) phosphatases II"/>
    <property type="match status" value="1"/>
</dbReference>
<dbReference type="WBParaSite" id="SRAE_1000039000.1">
    <property type="protein sequence ID" value="SRAE_1000039000.1"/>
    <property type="gene ID" value="WBGene00256986"/>
</dbReference>
<dbReference type="CDD" id="cd00047">
    <property type="entry name" value="PTPc"/>
    <property type="match status" value="1"/>
</dbReference>
<evidence type="ECO:0000313" key="4">
    <source>
        <dbReference type="EMBL" id="CEF62116.1"/>
    </source>
</evidence>
<evidence type="ECO:0000259" key="3">
    <source>
        <dbReference type="PROSITE" id="PS50056"/>
    </source>
</evidence>
<protein>
    <submittedName>
        <fullName evidence="4">Protein-tyrosine phosphatase, receptor/non-receptor type domain and Protein-tyrosine/Dual specificity phosphatase domain and Protein-tyrosine phosphatase, catalytic domain-containing protein</fullName>
    </submittedName>
</protein>
<evidence type="ECO:0000313" key="7">
    <source>
        <dbReference type="WormBase" id="SRAE_1000039000"/>
    </source>
</evidence>
<dbReference type="InterPro" id="IPR016130">
    <property type="entry name" value="Tyr_Pase_AS"/>
</dbReference>
<reference evidence="4 5" key="1">
    <citation type="submission" date="2014-09" db="EMBL/GenBank/DDBJ databases">
        <authorList>
            <person name="Martin A.A."/>
        </authorList>
    </citation>
    <scope>NUCLEOTIDE SEQUENCE</scope>
    <source>
        <strain evidence="5">ED321</strain>
        <strain evidence="4">ED321 Heterogonic</strain>
    </source>
</reference>
<feature type="compositionally biased region" description="Basic and acidic residues" evidence="1">
    <location>
        <begin position="378"/>
        <end position="402"/>
    </location>
</feature>
<dbReference type="OrthoDB" id="8815311at2759"/>
<feature type="region of interest" description="Disordered" evidence="1">
    <location>
        <begin position="374"/>
        <end position="409"/>
    </location>
</feature>
<evidence type="ECO:0000313" key="6">
    <source>
        <dbReference type="WBParaSite" id="SRAE_1000039000.1"/>
    </source>
</evidence>
<feature type="domain" description="Tyrosine specific protein phosphatases" evidence="3">
    <location>
        <begin position="214"/>
        <end position="287"/>
    </location>
</feature>
<keyword evidence="5" id="KW-1185">Reference proteome</keyword>
<dbReference type="CTD" id="36374481"/>
<name>A0A090KXH3_STRRB</name>
<dbReference type="PROSITE" id="PS50055">
    <property type="entry name" value="TYR_PHOSPHATASE_PTP"/>
    <property type="match status" value="1"/>
</dbReference>
<reference evidence="6" key="2">
    <citation type="submission" date="2020-12" db="UniProtKB">
        <authorList>
            <consortium name="WormBaseParasite"/>
        </authorList>
    </citation>
    <scope>IDENTIFICATION</scope>
</reference>
<dbReference type="PROSITE" id="PS50056">
    <property type="entry name" value="TYR_PHOSPHATASE_2"/>
    <property type="match status" value="1"/>
</dbReference>
<dbReference type="OMA" id="CNIMELG"/>
<evidence type="ECO:0000259" key="2">
    <source>
        <dbReference type="PROSITE" id="PS50055"/>
    </source>
</evidence>
<dbReference type="AlphaFoldDB" id="A0A090KXH3"/>
<dbReference type="STRING" id="34506.A0A090KXH3"/>
<dbReference type="EMBL" id="LN609528">
    <property type="protein sequence ID" value="CEF62116.1"/>
    <property type="molecule type" value="Genomic_DNA"/>
</dbReference>
<dbReference type="PROSITE" id="PS00383">
    <property type="entry name" value="TYR_PHOSPHATASE_1"/>
    <property type="match status" value="1"/>
</dbReference>
<dbReference type="WormBase" id="SRAE_1000039000">
    <property type="protein sequence ID" value="SRP03712"/>
    <property type="gene ID" value="WBGene00256986"/>
</dbReference>